<dbReference type="GO" id="GO:0005789">
    <property type="term" value="C:endoplasmic reticulum membrane"/>
    <property type="evidence" value="ECO:0007669"/>
    <property type="project" value="UniProtKB-SubCell"/>
</dbReference>
<protein>
    <submittedName>
        <fullName evidence="8">Uncharacterized protein</fullName>
    </submittedName>
</protein>
<evidence type="ECO:0000256" key="4">
    <source>
        <dbReference type="ARBA" id="ARBA00022989"/>
    </source>
</evidence>
<evidence type="ECO:0000256" key="6">
    <source>
        <dbReference type="SAM" id="MobiDB-lite"/>
    </source>
</evidence>
<evidence type="ECO:0000256" key="3">
    <source>
        <dbReference type="ARBA" id="ARBA00022824"/>
    </source>
</evidence>
<dbReference type="AlphaFoldDB" id="A0A1J9PZ83"/>
<keyword evidence="5 7" id="KW-0472">Membrane</keyword>
<comment type="caution">
    <text evidence="8">The sequence shown here is derived from an EMBL/GenBank/DDBJ whole genome shotgun (WGS) entry which is preliminary data.</text>
</comment>
<keyword evidence="2 7" id="KW-0812">Transmembrane</keyword>
<feature type="compositionally biased region" description="Polar residues" evidence="6">
    <location>
        <begin position="200"/>
        <end position="214"/>
    </location>
</feature>
<dbReference type="Pfam" id="PF11779">
    <property type="entry name" value="SPT_ssu-like"/>
    <property type="match status" value="1"/>
</dbReference>
<feature type="region of interest" description="Disordered" evidence="6">
    <location>
        <begin position="1"/>
        <end position="32"/>
    </location>
</feature>
<evidence type="ECO:0000256" key="5">
    <source>
        <dbReference type="ARBA" id="ARBA00023136"/>
    </source>
</evidence>
<dbReference type="STRING" id="1658174.A0A1J9PZ83"/>
<dbReference type="OrthoDB" id="202672at2759"/>
<evidence type="ECO:0000313" key="9">
    <source>
        <dbReference type="Proteomes" id="UP000242791"/>
    </source>
</evidence>
<keyword evidence="9" id="KW-1185">Reference proteome</keyword>
<evidence type="ECO:0000256" key="7">
    <source>
        <dbReference type="SAM" id="Phobius"/>
    </source>
</evidence>
<keyword evidence="4 7" id="KW-1133">Transmembrane helix</keyword>
<comment type="subcellular location">
    <subcellularLocation>
        <location evidence="1">Endoplasmic reticulum membrane</location>
        <topology evidence="1">Multi-pass membrane protein</topology>
    </subcellularLocation>
</comment>
<feature type="transmembrane region" description="Helical" evidence="7">
    <location>
        <begin position="113"/>
        <end position="134"/>
    </location>
</feature>
<name>A0A1J9PZ83_9EURO</name>
<dbReference type="EMBL" id="LGTZ01001339">
    <property type="protein sequence ID" value="OJD21641.1"/>
    <property type="molecule type" value="Genomic_DNA"/>
</dbReference>
<dbReference type="InterPro" id="IPR024512">
    <property type="entry name" value="Ser_palmitoyltrfase_ssu-like"/>
</dbReference>
<keyword evidence="3" id="KW-0256">Endoplasmic reticulum</keyword>
<sequence>MATKTQQLTSTSSPLPTQFTASHTSHTSHNPSKLQFNHLIEPHIISQSPPPSSTSSSMSISSTYPYAPPVDNPASLDPNSPSLLKRLTNRLQLAYYRYEVTYGIYVMTPGEKLVANTFLLVFISLLVYGLFLYFPPLLYQKLSRLAWILTGAGMDGVKERVSAELKFVNGSGVGSGFGTVPGPGPGPGPGLGPGSSRVSISISPTASNQPLPHA</sequence>
<dbReference type="VEuPathDB" id="FungiDB:ACJ73_07020"/>
<proteinExistence type="predicted"/>
<accession>A0A1J9PZ83</accession>
<organism evidence="8 9">
    <name type="scientific">Blastomyces percursus</name>
    <dbReference type="NCBI Taxonomy" id="1658174"/>
    <lineage>
        <taxon>Eukaryota</taxon>
        <taxon>Fungi</taxon>
        <taxon>Dikarya</taxon>
        <taxon>Ascomycota</taxon>
        <taxon>Pezizomycotina</taxon>
        <taxon>Eurotiomycetes</taxon>
        <taxon>Eurotiomycetidae</taxon>
        <taxon>Onygenales</taxon>
        <taxon>Ajellomycetaceae</taxon>
        <taxon>Blastomyces</taxon>
    </lineage>
</organism>
<gene>
    <name evidence="8" type="ORF">ACJ73_07020</name>
</gene>
<evidence type="ECO:0000313" key="8">
    <source>
        <dbReference type="EMBL" id="OJD21641.1"/>
    </source>
</evidence>
<feature type="region of interest" description="Disordered" evidence="6">
    <location>
        <begin position="178"/>
        <end position="214"/>
    </location>
</feature>
<reference evidence="8 9" key="1">
    <citation type="submission" date="2015-08" db="EMBL/GenBank/DDBJ databases">
        <title>Emmonsia species relationships and genome sequence.</title>
        <authorList>
            <person name="Cuomo C.A."/>
            <person name="Schwartz I.S."/>
            <person name="Kenyon C."/>
            <person name="De Hoog G.S."/>
            <person name="Govender N.P."/>
            <person name="Botha A."/>
            <person name="Moreno L."/>
            <person name="De Vries M."/>
            <person name="Munoz J.F."/>
            <person name="Stielow J.B."/>
        </authorList>
    </citation>
    <scope>NUCLEOTIDE SEQUENCE [LARGE SCALE GENOMIC DNA]</scope>
    <source>
        <strain evidence="8 9">EI222</strain>
    </source>
</reference>
<evidence type="ECO:0000256" key="1">
    <source>
        <dbReference type="ARBA" id="ARBA00004477"/>
    </source>
</evidence>
<evidence type="ECO:0000256" key="2">
    <source>
        <dbReference type="ARBA" id="ARBA00022692"/>
    </source>
</evidence>
<dbReference type="Proteomes" id="UP000242791">
    <property type="component" value="Unassembled WGS sequence"/>
</dbReference>